<organism evidence="1 2">
    <name type="scientific">Tetzosporium hominis</name>
    <dbReference type="NCBI Taxonomy" id="2020506"/>
    <lineage>
        <taxon>Bacteria</taxon>
        <taxon>Bacillati</taxon>
        <taxon>Bacillota</taxon>
        <taxon>Bacilli</taxon>
        <taxon>Bacillales</taxon>
        <taxon>Caryophanaceae</taxon>
        <taxon>Tetzosporium</taxon>
    </lineage>
</organism>
<gene>
    <name evidence="1" type="ORF">CF394_11065</name>
</gene>
<dbReference type="EMBL" id="NOKQ01000220">
    <property type="protein sequence ID" value="OZS77740.1"/>
    <property type="molecule type" value="Genomic_DNA"/>
</dbReference>
<evidence type="ECO:0000313" key="2">
    <source>
        <dbReference type="Proteomes" id="UP000217065"/>
    </source>
</evidence>
<name>A0A264W2C9_9BACL</name>
<reference evidence="1 2" key="1">
    <citation type="submission" date="2017-07" db="EMBL/GenBank/DDBJ databases">
        <title>Tetzosporium hominis gen.nov. sp.nov.</title>
        <authorList>
            <person name="Tetz G."/>
            <person name="Tetz V."/>
        </authorList>
    </citation>
    <scope>NUCLEOTIDE SEQUENCE [LARGE SCALE GENOMIC DNA]</scope>
    <source>
        <strain evidence="1 2">VT-49</strain>
    </source>
</reference>
<keyword evidence="2" id="KW-1185">Reference proteome</keyword>
<sequence>MNLVVAVRKIMFFERCLVVLGLQEFADHRERSADLTEYYKDIKPNSKDFSLNQLLFQTRHNQTTSTSQTSKPNILSRSKEFLYPTFVLQNIKWSLLNSFSVTLL</sequence>
<comment type="caution">
    <text evidence="1">The sequence shown here is derived from an EMBL/GenBank/DDBJ whole genome shotgun (WGS) entry which is preliminary data.</text>
</comment>
<evidence type="ECO:0000313" key="1">
    <source>
        <dbReference type="EMBL" id="OZS77740.1"/>
    </source>
</evidence>
<protein>
    <submittedName>
        <fullName evidence="1">Uncharacterized protein</fullName>
    </submittedName>
</protein>
<accession>A0A264W2C9</accession>
<proteinExistence type="predicted"/>
<dbReference type="Proteomes" id="UP000217065">
    <property type="component" value="Unassembled WGS sequence"/>
</dbReference>
<dbReference type="AlphaFoldDB" id="A0A264W2C9"/>